<evidence type="ECO:0000256" key="1">
    <source>
        <dbReference type="SAM" id="SignalP"/>
    </source>
</evidence>
<evidence type="ECO:0000259" key="2">
    <source>
        <dbReference type="Pfam" id="PF07589"/>
    </source>
</evidence>
<organism evidence="3 4">
    <name type="scientific">Desulfolithobacter dissulfuricans</name>
    <dbReference type="NCBI Taxonomy" id="2795293"/>
    <lineage>
        <taxon>Bacteria</taxon>
        <taxon>Pseudomonadati</taxon>
        <taxon>Thermodesulfobacteriota</taxon>
        <taxon>Desulfobulbia</taxon>
        <taxon>Desulfobulbales</taxon>
        <taxon>Desulfobulbaceae</taxon>
        <taxon>Desulfolithobacter</taxon>
    </lineage>
</organism>
<accession>A0A915U4J0</accession>
<evidence type="ECO:0000313" key="4">
    <source>
        <dbReference type="Proteomes" id="UP001063350"/>
    </source>
</evidence>
<dbReference type="InterPro" id="IPR013424">
    <property type="entry name" value="Ice-binding_C"/>
</dbReference>
<sequence>MNKIGAALIAGVLSIPLAATQEAGAIPIIDNYWGASGWNSSTGTVIPGDRDVRGPGFIYDITAMEVAFADTLLEVTIRSNLFLYWQAGLPFIEAPGDLFISTDGWNPDGTAATSYNEDYFGNGEQWEAVIHLSGLFSGPSGLSSGGAATLFAVDDSSIVYGGPDELQETWYDPGDTEISLGEGSWTLEDEDQNGATDSIVITMDLDSLDPGAEIGLHWTDTGANDVIEGGVPVAVAPVPEPATMVLFGAGLAGLAGFARKKRHR</sequence>
<keyword evidence="1" id="KW-0732">Signal</keyword>
<feature type="signal peptide" evidence="1">
    <location>
        <begin position="1"/>
        <end position="18"/>
    </location>
</feature>
<feature type="domain" description="Ice-binding protein C-terminal" evidence="2">
    <location>
        <begin position="237"/>
        <end position="260"/>
    </location>
</feature>
<reference evidence="3" key="1">
    <citation type="submission" date="2020-12" db="EMBL/GenBank/DDBJ databases">
        <title>Desulfobium dissulfuricans gen. nov., sp. nov., a novel mesophilic, sulfate-reducing bacterium isolated from a deep-sea hydrothermal vent.</title>
        <authorList>
            <person name="Hashimoto Y."/>
            <person name="Tame A."/>
            <person name="Sawayama S."/>
            <person name="Miyazaki J."/>
            <person name="Takai K."/>
            <person name="Nakagawa S."/>
        </authorList>
    </citation>
    <scope>NUCLEOTIDE SEQUENCE</scope>
    <source>
        <strain evidence="3">GF1</strain>
    </source>
</reference>
<gene>
    <name evidence="3" type="ORF">GF1_01080</name>
</gene>
<feature type="chain" id="PRO_5036918265" description="Ice-binding protein C-terminal domain-containing protein" evidence="1">
    <location>
        <begin position="19"/>
        <end position="264"/>
    </location>
</feature>
<keyword evidence="4" id="KW-1185">Reference proteome</keyword>
<protein>
    <recommendedName>
        <fullName evidence="2">Ice-binding protein C-terminal domain-containing protein</fullName>
    </recommendedName>
</protein>
<proteinExistence type="predicted"/>
<dbReference type="EMBL" id="AP024233">
    <property type="protein sequence ID" value="BCO07732.1"/>
    <property type="molecule type" value="Genomic_DNA"/>
</dbReference>
<dbReference type="NCBIfam" id="TIGR02595">
    <property type="entry name" value="PEP_CTERM"/>
    <property type="match status" value="1"/>
</dbReference>
<dbReference type="Pfam" id="PF07589">
    <property type="entry name" value="PEP-CTERM"/>
    <property type="match status" value="1"/>
</dbReference>
<dbReference type="AlphaFoldDB" id="A0A915U4J0"/>
<evidence type="ECO:0000313" key="3">
    <source>
        <dbReference type="EMBL" id="BCO07732.1"/>
    </source>
</evidence>
<name>A0A915U4J0_9BACT</name>
<dbReference type="KEGG" id="ddu:GF1_01080"/>
<dbReference type="RefSeq" id="WP_267927677.1">
    <property type="nucleotide sequence ID" value="NZ_AP024233.1"/>
</dbReference>
<dbReference type="Proteomes" id="UP001063350">
    <property type="component" value="Chromosome"/>
</dbReference>